<dbReference type="AlphaFoldDB" id="A0AAE0NPF9"/>
<proteinExistence type="predicted"/>
<name>A0AAE0NPF9_9PEZI</name>
<feature type="signal peptide" evidence="1">
    <location>
        <begin position="1"/>
        <end position="19"/>
    </location>
</feature>
<dbReference type="Proteomes" id="UP001285441">
    <property type="component" value="Unassembled WGS sequence"/>
</dbReference>
<gene>
    <name evidence="2" type="ORF">B0H63DRAFT_522586</name>
</gene>
<feature type="chain" id="PRO_5042005712" description="Secreted protein" evidence="1">
    <location>
        <begin position="20"/>
        <end position="142"/>
    </location>
</feature>
<reference evidence="2" key="2">
    <citation type="submission" date="2023-06" db="EMBL/GenBank/DDBJ databases">
        <authorList>
            <consortium name="Lawrence Berkeley National Laboratory"/>
            <person name="Haridas S."/>
            <person name="Hensen N."/>
            <person name="Bonometti L."/>
            <person name="Westerberg I."/>
            <person name="Brannstrom I.O."/>
            <person name="Guillou S."/>
            <person name="Cros-Aarteil S."/>
            <person name="Calhoun S."/>
            <person name="Kuo A."/>
            <person name="Mondo S."/>
            <person name="Pangilinan J."/>
            <person name="Riley R."/>
            <person name="LaButti K."/>
            <person name="Andreopoulos B."/>
            <person name="Lipzen A."/>
            <person name="Chen C."/>
            <person name="Yanf M."/>
            <person name="Daum C."/>
            <person name="Ng V."/>
            <person name="Clum A."/>
            <person name="Steindorff A."/>
            <person name="Ohm R."/>
            <person name="Martin F."/>
            <person name="Silar P."/>
            <person name="Natvig D."/>
            <person name="Lalanne C."/>
            <person name="Gautier V."/>
            <person name="Ament-velasquez S.L."/>
            <person name="Kruys A."/>
            <person name="Hutchinson M.I."/>
            <person name="Powell A.J."/>
            <person name="Barry K."/>
            <person name="Miller A.N."/>
            <person name="Grigoriev I.V."/>
            <person name="Debuchy R."/>
            <person name="Gladieux P."/>
            <person name="Thoren M.H."/>
            <person name="Johannesson H."/>
        </authorList>
    </citation>
    <scope>NUCLEOTIDE SEQUENCE</scope>
    <source>
        <strain evidence="2">CBS 232.78</strain>
    </source>
</reference>
<evidence type="ECO:0000256" key="1">
    <source>
        <dbReference type="SAM" id="SignalP"/>
    </source>
</evidence>
<organism evidence="2 3">
    <name type="scientific">Podospora didyma</name>
    <dbReference type="NCBI Taxonomy" id="330526"/>
    <lineage>
        <taxon>Eukaryota</taxon>
        <taxon>Fungi</taxon>
        <taxon>Dikarya</taxon>
        <taxon>Ascomycota</taxon>
        <taxon>Pezizomycotina</taxon>
        <taxon>Sordariomycetes</taxon>
        <taxon>Sordariomycetidae</taxon>
        <taxon>Sordariales</taxon>
        <taxon>Podosporaceae</taxon>
        <taxon>Podospora</taxon>
    </lineage>
</organism>
<accession>A0AAE0NPF9</accession>
<evidence type="ECO:0000313" key="2">
    <source>
        <dbReference type="EMBL" id="KAK3385243.1"/>
    </source>
</evidence>
<keyword evidence="3" id="KW-1185">Reference proteome</keyword>
<keyword evidence="1" id="KW-0732">Signal</keyword>
<comment type="caution">
    <text evidence="2">The sequence shown here is derived from an EMBL/GenBank/DDBJ whole genome shotgun (WGS) entry which is preliminary data.</text>
</comment>
<dbReference type="EMBL" id="JAULSW010000004">
    <property type="protein sequence ID" value="KAK3385243.1"/>
    <property type="molecule type" value="Genomic_DNA"/>
</dbReference>
<reference evidence="2" key="1">
    <citation type="journal article" date="2023" name="Mol. Phylogenet. Evol.">
        <title>Genome-scale phylogeny and comparative genomics of the fungal order Sordariales.</title>
        <authorList>
            <person name="Hensen N."/>
            <person name="Bonometti L."/>
            <person name="Westerberg I."/>
            <person name="Brannstrom I.O."/>
            <person name="Guillou S."/>
            <person name="Cros-Aarteil S."/>
            <person name="Calhoun S."/>
            <person name="Haridas S."/>
            <person name="Kuo A."/>
            <person name="Mondo S."/>
            <person name="Pangilinan J."/>
            <person name="Riley R."/>
            <person name="LaButti K."/>
            <person name="Andreopoulos B."/>
            <person name="Lipzen A."/>
            <person name="Chen C."/>
            <person name="Yan M."/>
            <person name="Daum C."/>
            <person name="Ng V."/>
            <person name="Clum A."/>
            <person name="Steindorff A."/>
            <person name="Ohm R.A."/>
            <person name="Martin F."/>
            <person name="Silar P."/>
            <person name="Natvig D.O."/>
            <person name="Lalanne C."/>
            <person name="Gautier V."/>
            <person name="Ament-Velasquez S.L."/>
            <person name="Kruys A."/>
            <person name="Hutchinson M.I."/>
            <person name="Powell A.J."/>
            <person name="Barry K."/>
            <person name="Miller A.N."/>
            <person name="Grigoriev I.V."/>
            <person name="Debuchy R."/>
            <person name="Gladieux P."/>
            <person name="Hiltunen Thoren M."/>
            <person name="Johannesson H."/>
        </authorList>
    </citation>
    <scope>NUCLEOTIDE SEQUENCE</scope>
    <source>
        <strain evidence="2">CBS 232.78</strain>
    </source>
</reference>
<evidence type="ECO:0000313" key="3">
    <source>
        <dbReference type="Proteomes" id="UP001285441"/>
    </source>
</evidence>
<protein>
    <recommendedName>
        <fullName evidence="4">Secreted protein</fullName>
    </recommendedName>
</protein>
<evidence type="ECO:0008006" key="4">
    <source>
        <dbReference type="Google" id="ProtNLM"/>
    </source>
</evidence>
<sequence>MRYTSITLAFLATVASVVSDSAVGADTSVMTAAQLCPLANTCGTHYWTPSNYNSLKVAGPVECGAACDKWTAEHPKLPCSAGSYETTTFMCYLKLNDMKANKLSQSNVITLIRRHVKLDGSDQLGPKKGAGACLGGDSDISS</sequence>